<feature type="compositionally biased region" description="Basic and acidic residues" evidence="1">
    <location>
        <begin position="148"/>
        <end position="157"/>
    </location>
</feature>
<feature type="compositionally biased region" description="Polar residues" evidence="1">
    <location>
        <begin position="471"/>
        <end position="483"/>
    </location>
</feature>
<accession>A0ABQ8X606</accession>
<keyword evidence="2" id="KW-1133">Transmembrane helix</keyword>
<dbReference type="Proteomes" id="UP001150062">
    <property type="component" value="Unassembled WGS sequence"/>
</dbReference>
<evidence type="ECO:0000313" key="5">
    <source>
        <dbReference type="Proteomes" id="UP001150062"/>
    </source>
</evidence>
<dbReference type="SMART" id="SM00338">
    <property type="entry name" value="BRLZ"/>
    <property type="match status" value="1"/>
</dbReference>
<name>A0ABQ8X606_9EUKA</name>
<dbReference type="InterPro" id="IPR004827">
    <property type="entry name" value="bZIP"/>
</dbReference>
<feature type="region of interest" description="Disordered" evidence="1">
    <location>
        <begin position="234"/>
        <end position="256"/>
    </location>
</feature>
<evidence type="ECO:0000259" key="3">
    <source>
        <dbReference type="PROSITE" id="PS50217"/>
    </source>
</evidence>
<feature type="region of interest" description="Disordered" evidence="1">
    <location>
        <begin position="422"/>
        <end position="483"/>
    </location>
</feature>
<dbReference type="SUPFAM" id="SSF57959">
    <property type="entry name" value="Leucine zipper domain"/>
    <property type="match status" value="1"/>
</dbReference>
<proteinExistence type="predicted"/>
<feature type="region of interest" description="Disordered" evidence="1">
    <location>
        <begin position="324"/>
        <end position="352"/>
    </location>
</feature>
<reference evidence="4" key="1">
    <citation type="submission" date="2022-08" db="EMBL/GenBank/DDBJ databases">
        <title>Novel sulfate-reducing endosymbionts in the free-living metamonad Anaeramoeba.</title>
        <authorList>
            <person name="Jerlstrom-Hultqvist J."/>
            <person name="Cepicka I."/>
            <person name="Gallot-Lavallee L."/>
            <person name="Salas-Leiva D."/>
            <person name="Curtis B.A."/>
            <person name="Zahonova K."/>
            <person name="Pipaliya S."/>
            <person name="Dacks J."/>
            <person name="Roger A.J."/>
        </authorList>
    </citation>
    <scope>NUCLEOTIDE SEQUENCE</scope>
    <source>
        <strain evidence="4">Schooner1</strain>
    </source>
</reference>
<dbReference type="Gene3D" id="1.20.5.170">
    <property type="match status" value="1"/>
</dbReference>
<feature type="domain" description="BZIP" evidence="3">
    <location>
        <begin position="226"/>
        <end position="289"/>
    </location>
</feature>
<organism evidence="4 5">
    <name type="scientific">Anaeramoeba flamelloides</name>
    <dbReference type="NCBI Taxonomy" id="1746091"/>
    <lineage>
        <taxon>Eukaryota</taxon>
        <taxon>Metamonada</taxon>
        <taxon>Anaeramoebidae</taxon>
        <taxon>Anaeramoeba</taxon>
    </lineage>
</organism>
<evidence type="ECO:0000256" key="1">
    <source>
        <dbReference type="SAM" id="MobiDB-lite"/>
    </source>
</evidence>
<feature type="region of interest" description="Disordered" evidence="1">
    <location>
        <begin position="148"/>
        <end position="207"/>
    </location>
</feature>
<keyword evidence="5" id="KW-1185">Reference proteome</keyword>
<feature type="compositionally biased region" description="Polar residues" evidence="1">
    <location>
        <begin position="448"/>
        <end position="460"/>
    </location>
</feature>
<dbReference type="Pfam" id="PF07716">
    <property type="entry name" value="bZIP_2"/>
    <property type="match status" value="1"/>
</dbReference>
<keyword evidence="2" id="KW-0472">Membrane</keyword>
<dbReference type="PROSITE" id="PS00036">
    <property type="entry name" value="BZIP_BASIC"/>
    <property type="match status" value="1"/>
</dbReference>
<sequence length="483" mass="57351">MDLSQLNFEQEEETVLLNVDDIFSFDDVSYQPLLLDDFVTNQDHSSPPTSPNEVLQENEEENNSNSLLMLLNQPIPQIKTEQLNQTQTPIQNNLINHSQQQYIKQQQEQQQQQQQQINQQQEQQQQQTKQEQQQQQQQQQQQIQQEHTELKNYETKPKTRTKKKIIKKIIRKKPETQKNKSTTITNNKNSSKFVKRGRHLKSNELEKRKKLASIRNIKNVKNLSKEERRLRRLERNRESARRTREKKKEEEFQQQQEISTLKSLVSDLKKEIDQKNTAISQLLNYFKKENRGQVNDKQDFSTLIQELSPLGETIKQENLQFSVSRKRRYEQQPQQSQQREEESEEQNKNVSHKKYKSNFKSFNKQNKKSIVGVSLFVFFFMVGICFNWGNIGENAGYDYSLGNIELDEKNYNHYDFSYVSNENKINDNRAQDGDANSYEQDYQDKPPQEQNSHDYYTTSENDSDLDRDSEINSQINFQSNNKS</sequence>
<gene>
    <name evidence="4" type="ORF">M0813_10670</name>
</gene>
<feature type="compositionally biased region" description="Low complexity" evidence="1">
    <location>
        <begin position="179"/>
        <end position="192"/>
    </location>
</feature>
<evidence type="ECO:0000256" key="2">
    <source>
        <dbReference type="SAM" id="Phobius"/>
    </source>
</evidence>
<evidence type="ECO:0000313" key="4">
    <source>
        <dbReference type="EMBL" id="KAJ6226664.1"/>
    </source>
</evidence>
<feature type="region of interest" description="Disordered" evidence="1">
    <location>
        <begin position="39"/>
        <end position="63"/>
    </location>
</feature>
<dbReference type="InterPro" id="IPR046347">
    <property type="entry name" value="bZIP_sf"/>
</dbReference>
<comment type="caution">
    <text evidence="4">The sequence shown here is derived from an EMBL/GenBank/DDBJ whole genome shotgun (WGS) entry which is preliminary data.</text>
</comment>
<feature type="transmembrane region" description="Helical" evidence="2">
    <location>
        <begin position="370"/>
        <end position="389"/>
    </location>
</feature>
<protein>
    <recommendedName>
        <fullName evidence="3">BZIP domain-containing protein</fullName>
    </recommendedName>
</protein>
<dbReference type="PROSITE" id="PS50217">
    <property type="entry name" value="BZIP"/>
    <property type="match status" value="1"/>
</dbReference>
<feature type="compositionally biased region" description="Basic residues" evidence="1">
    <location>
        <begin position="158"/>
        <end position="171"/>
    </location>
</feature>
<feature type="compositionally biased region" description="Basic and acidic residues" evidence="1">
    <location>
        <begin position="234"/>
        <end position="251"/>
    </location>
</feature>
<keyword evidence="2" id="KW-0812">Transmembrane</keyword>
<dbReference type="EMBL" id="JAOAOG010000341">
    <property type="protein sequence ID" value="KAJ6226664.1"/>
    <property type="molecule type" value="Genomic_DNA"/>
</dbReference>